<keyword evidence="3" id="KW-1185">Reference proteome</keyword>
<accession>A0A1W0WG06</accession>
<name>A0A1W0WG06_HYPEX</name>
<protein>
    <submittedName>
        <fullName evidence="2">Uncharacterized protein</fullName>
    </submittedName>
</protein>
<proteinExistence type="predicted"/>
<dbReference type="AlphaFoldDB" id="A0A1W0WG06"/>
<comment type="caution">
    <text evidence="2">The sequence shown here is derived from an EMBL/GenBank/DDBJ whole genome shotgun (WGS) entry which is preliminary data.</text>
</comment>
<feature type="compositionally biased region" description="Basic and acidic residues" evidence="1">
    <location>
        <begin position="124"/>
        <end position="140"/>
    </location>
</feature>
<organism evidence="2 3">
    <name type="scientific">Hypsibius exemplaris</name>
    <name type="common">Freshwater tardigrade</name>
    <dbReference type="NCBI Taxonomy" id="2072580"/>
    <lineage>
        <taxon>Eukaryota</taxon>
        <taxon>Metazoa</taxon>
        <taxon>Ecdysozoa</taxon>
        <taxon>Tardigrada</taxon>
        <taxon>Eutardigrada</taxon>
        <taxon>Parachela</taxon>
        <taxon>Hypsibioidea</taxon>
        <taxon>Hypsibiidae</taxon>
        <taxon>Hypsibius</taxon>
    </lineage>
</organism>
<reference evidence="3" key="1">
    <citation type="submission" date="2017-01" db="EMBL/GenBank/DDBJ databases">
        <title>Comparative genomics of anhydrobiosis in the tardigrade Hypsibius dujardini.</title>
        <authorList>
            <person name="Yoshida Y."/>
            <person name="Koutsovoulos G."/>
            <person name="Laetsch D."/>
            <person name="Stevens L."/>
            <person name="Kumar S."/>
            <person name="Horikawa D."/>
            <person name="Ishino K."/>
            <person name="Komine S."/>
            <person name="Tomita M."/>
            <person name="Blaxter M."/>
            <person name="Arakawa K."/>
        </authorList>
    </citation>
    <scope>NUCLEOTIDE SEQUENCE [LARGE SCALE GENOMIC DNA]</scope>
    <source>
        <strain evidence="3">Z151</strain>
    </source>
</reference>
<gene>
    <name evidence="2" type="ORF">BV898_11718</name>
</gene>
<feature type="region of interest" description="Disordered" evidence="1">
    <location>
        <begin position="89"/>
        <end position="140"/>
    </location>
</feature>
<dbReference type="Proteomes" id="UP000192578">
    <property type="component" value="Unassembled WGS sequence"/>
</dbReference>
<evidence type="ECO:0000313" key="3">
    <source>
        <dbReference type="Proteomes" id="UP000192578"/>
    </source>
</evidence>
<evidence type="ECO:0000256" key="1">
    <source>
        <dbReference type="SAM" id="MobiDB-lite"/>
    </source>
</evidence>
<evidence type="ECO:0000313" key="2">
    <source>
        <dbReference type="EMBL" id="OQV14053.1"/>
    </source>
</evidence>
<dbReference type="EMBL" id="MTYJ01000111">
    <property type="protein sequence ID" value="OQV14053.1"/>
    <property type="molecule type" value="Genomic_DNA"/>
</dbReference>
<sequence>MTTTGTSDTLLQQPEWRTLSRMEFDQALIDPCSAPDIQISEVWRQEARNCRPLDLSRSGKPAAAFGQLFENDDDGSSFEDETFYSAREQRLASSSSEGVAEGVRLKTTGHRRRPDSSEMCIALPDDRDSRTPSPTRHELSDNWKGEDLELVALSENQILIDWIVKRQKLSMVDIIRLMADSPHGIS</sequence>